<dbReference type="Pfam" id="PF18962">
    <property type="entry name" value="Por_Secre_tail"/>
    <property type="match status" value="1"/>
</dbReference>
<feature type="signal peptide" evidence="2">
    <location>
        <begin position="1"/>
        <end position="20"/>
    </location>
</feature>
<evidence type="ECO:0000259" key="3">
    <source>
        <dbReference type="Pfam" id="PF18962"/>
    </source>
</evidence>
<feature type="chain" id="PRO_5019847861" evidence="2">
    <location>
        <begin position="21"/>
        <end position="293"/>
    </location>
</feature>
<dbReference type="InterPro" id="IPR026444">
    <property type="entry name" value="Secre_tail"/>
</dbReference>
<evidence type="ECO:0000313" key="5">
    <source>
        <dbReference type="Proteomes" id="UP000277579"/>
    </source>
</evidence>
<evidence type="ECO:0000313" key="4">
    <source>
        <dbReference type="EMBL" id="RKS19146.1"/>
    </source>
</evidence>
<comment type="caution">
    <text evidence="4">The sequence shown here is derived from an EMBL/GenBank/DDBJ whole genome shotgun (WGS) entry which is preliminary data.</text>
</comment>
<dbReference type="NCBIfam" id="TIGR04183">
    <property type="entry name" value="Por_Secre_tail"/>
    <property type="match status" value="1"/>
</dbReference>
<reference evidence="4 5" key="1">
    <citation type="submission" date="2018-10" db="EMBL/GenBank/DDBJ databases">
        <title>Genomic Encyclopedia of Archaeal and Bacterial Type Strains, Phase II (KMG-II): from individual species to whole genera.</title>
        <authorList>
            <person name="Goeker M."/>
        </authorList>
    </citation>
    <scope>NUCLEOTIDE SEQUENCE [LARGE SCALE GENOMIC DNA]</scope>
    <source>
        <strain evidence="4 5">DSM 29537</strain>
    </source>
</reference>
<dbReference type="Proteomes" id="UP000277579">
    <property type="component" value="Unassembled WGS sequence"/>
</dbReference>
<name>A0A495LZG4_9FLAO</name>
<evidence type="ECO:0000256" key="1">
    <source>
        <dbReference type="ARBA" id="ARBA00022729"/>
    </source>
</evidence>
<protein>
    <submittedName>
        <fullName evidence="4">Putative secreted protein (Por secretion system target)</fullName>
    </submittedName>
</protein>
<proteinExistence type="predicted"/>
<dbReference type="AlphaFoldDB" id="A0A495LZG4"/>
<dbReference type="RefSeq" id="WP_121377378.1">
    <property type="nucleotide sequence ID" value="NZ_RBLC01000005.1"/>
</dbReference>
<accession>A0A495LZG4</accession>
<dbReference type="EMBL" id="RBLC01000005">
    <property type="protein sequence ID" value="RKS19146.1"/>
    <property type="molecule type" value="Genomic_DNA"/>
</dbReference>
<gene>
    <name evidence="4" type="ORF">CLV94_3097</name>
</gene>
<organism evidence="4 5">
    <name type="scientific">Flavobacterium endophyticum</name>
    <dbReference type="NCBI Taxonomy" id="1540163"/>
    <lineage>
        <taxon>Bacteria</taxon>
        <taxon>Pseudomonadati</taxon>
        <taxon>Bacteroidota</taxon>
        <taxon>Flavobacteriia</taxon>
        <taxon>Flavobacteriales</taxon>
        <taxon>Flavobacteriaceae</taxon>
        <taxon>Flavobacterium</taxon>
    </lineage>
</organism>
<evidence type="ECO:0000256" key="2">
    <source>
        <dbReference type="SAM" id="SignalP"/>
    </source>
</evidence>
<dbReference type="OrthoDB" id="1081439at2"/>
<keyword evidence="1 2" id="KW-0732">Signal</keyword>
<feature type="domain" description="Secretion system C-terminal sorting" evidence="3">
    <location>
        <begin position="225"/>
        <end position="291"/>
    </location>
</feature>
<sequence>MKKITLFAAFLVAFAFQGNAQTTMTLVSPTGDGGFETADTFEGNGWTLLNHTYGSRKWQIGTGQAGFSGTRGAFIGSSATTVGTTAGSRTVHIYRPVTIPAGATNVQVKFKYKQEVVVIDPATGPNDYVYLSLMTEAPTNGTAAIRFSDKFPSTAAAYPTYTQITAPVPESAIVAGTTQYLVVTFRSTNLNDPATIGWGAIDDIEMTYEAALGTEEFNINKIAAYPNPVKDKLTITAAENINSVSIFNLFGQKLLNQEINATEAAIDMSALATGTYIVNVQSDKNTKTIKIVK</sequence>
<keyword evidence="5" id="KW-1185">Reference proteome</keyword>